<dbReference type="AlphaFoldDB" id="A0A1M6C0P6"/>
<keyword evidence="1" id="KW-0472">Membrane</keyword>
<dbReference type="Proteomes" id="UP000184536">
    <property type="component" value="Unassembled WGS sequence"/>
</dbReference>
<evidence type="ECO:0000256" key="1">
    <source>
        <dbReference type="SAM" id="Phobius"/>
    </source>
</evidence>
<protein>
    <recommendedName>
        <fullName evidence="4">Prepilin-type N-terminal cleavage/methylation domain-containing protein</fullName>
    </recommendedName>
</protein>
<dbReference type="STRING" id="1121919.SAMN02745975_00122"/>
<organism evidence="2 3">
    <name type="scientific">Geosporobacter subterraneus DSM 17957</name>
    <dbReference type="NCBI Taxonomy" id="1121919"/>
    <lineage>
        <taxon>Bacteria</taxon>
        <taxon>Bacillati</taxon>
        <taxon>Bacillota</taxon>
        <taxon>Clostridia</taxon>
        <taxon>Peptostreptococcales</taxon>
        <taxon>Thermotaleaceae</taxon>
        <taxon>Geosporobacter</taxon>
    </lineage>
</organism>
<feature type="transmembrane region" description="Helical" evidence="1">
    <location>
        <begin position="16"/>
        <end position="40"/>
    </location>
</feature>
<reference evidence="3" key="1">
    <citation type="submission" date="2016-11" db="EMBL/GenBank/DDBJ databases">
        <authorList>
            <person name="Varghese N."/>
            <person name="Submissions S."/>
        </authorList>
    </citation>
    <scope>NUCLEOTIDE SEQUENCE [LARGE SCALE GENOMIC DNA]</scope>
    <source>
        <strain evidence="3">DSM 17957</strain>
    </source>
</reference>
<gene>
    <name evidence="2" type="ORF">SAMN02745975_00122</name>
</gene>
<keyword evidence="1" id="KW-0812">Transmembrane</keyword>
<sequence length="74" mass="8344">MKGCELNMGYYHNKKGYLLIEIIIGITLFGLISVSLIPILTNQFIHINRSGRRTEALYDNQKTIESNSALNLSS</sequence>
<dbReference type="EMBL" id="FQZV01000003">
    <property type="protein sequence ID" value="SHI54619.1"/>
    <property type="molecule type" value="Genomic_DNA"/>
</dbReference>
<evidence type="ECO:0008006" key="4">
    <source>
        <dbReference type="Google" id="ProtNLM"/>
    </source>
</evidence>
<accession>A0A1M6C0P6</accession>
<keyword evidence="1" id="KW-1133">Transmembrane helix</keyword>
<keyword evidence="3" id="KW-1185">Reference proteome</keyword>
<evidence type="ECO:0000313" key="3">
    <source>
        <dbReference type="Proteomes" id="UP000184536"/>
    </source>
</evidence>
<evidence type="ECO:0000313" key="2">
    <source>
        <dbReference type="EMBL" id="SHI54619.1"/>
    </source>
</evidence>
<proteinExistence type="predicted"/>
<name>A0A1M6C0P6_9FIRM</name>